<dbReference type="InterPro" id="IPR044974">
    <property type="entry name" value="Disease_R_plants"/>
</dbReference>
<evidence type="ECO:0000256" key="1">
    <source>
        <dbReference type="ARBA" id="ARBA00022737"/>
    </source>
</evidence>
<feature type="domain" description="Disease resistance protein winged helix" evidence="8">
    <location>
        <begin position="905"/>
        <end position="973"/>
    </location>
</feature>
<accession>A0A1S2XXL0</accession>
<evidence type="ECO:0000259" key="8">
    <source>
        <dbReference type="Pfam" id="PF23559"/>
    </source>
</evidence>
<dbReference type="eggNOG" id="KOG4658">
    <property type="taxonomic scope" value="Eukaryota"/>
</dbReference>
<dbReference type="InterPro" id="IPR042197">
    <property type="entry name" value="Apaf_helical"/>
</dbReference>
<keyword evidence="4" id="KW-0472">Membrane</keyword>
<proteinExistence type="predicted"/>
<reference evidence="11" key="2">
    <citation type="submission" date="2025-08" db="UniProtKB">
        <authorList>
            <consortium name="RefSeq"/>
        </authorList>
    </citation>
    <scope>IDENTIFICATION</scope>
    <source>
        <tissue evidence="11">Etiolated seedlings</tissue>
    </source>
</reference>
<keyword evidence="2" id="KW-0547">Nucleotide-binding</keyword>
<evidence type="ECO:0000256" key="3">
    <source>
        <dbReference type="ARBA" id="ARBA00022821"/>
    </source>
</evidence>
<dbReference type="Gene3D" id="3.40.50.300">
    <property type="entry name" value="P-loop containing nucleotide triphosphate hydrolases"/>
    <property type="match status" value="1"/>
</dbReference>
<feature type="signal peptide" evidence="5">
    <location>
        <begin position="1"/>
        <end position="16"/>
    </location>
</feature>
<feature type="domain" description="NB-ARC" evidence="6">
    <location>
        <begin position="663"/>
        <end position="817"/>
    </location>
</feature>
<dbReference type="PaxDb" id="3827-XP_004496123.1"/>
<dbReference type="InterPro" id="IPR002182">
    <property type="entry name" value="NB-ARC"/>
</dbReference>
<keyword evidence="4" id="KW-0812">Transmembrane</keyword>
<evidence type="ECO:0000259" key="7">
    <source>
        <dbReference type="Pfam" id="PF18052"/>
    </source>
</evidence>
<dbReference type="OrthoDB" id="1432787at2759"/>
<organism evidence="10 11">
    <name type="scientific">Cicer arietinum</name>
    <name type="common">Chickpea</name>
    <name type="synonym">Garbanzo</name>
    <dbReference type="NCBI Taxonomy" id="3827"/>
    <lineage>
        <taxon>Eukaryota</taxon>
        <taxon>Viridiplantae</taxon>
        <taxon>Streptophyta</taxon>
        <taxon>Embryophyta</taxon>
        <taxon>Tracheophyta</taxon>
        <taxon>Spermatophyta</taxon>
        <taxon>Magnoliopsida</taxon>
        <taxon>eudicotyledons</taxon>
        <taxon>Gunneridae</taxon>
        <taxon>Pentapetalae</taxon>
        <taxon>rosids</taxon>
        <taxon>fabids</taxon>
        <taxon>Fabales</taxon>
        <taxon>Fabaceae</taxon>
        <taxon>Papilionoideae</taxon>
        <taxon>50 kb inversion clade</taxon>
        <taxon>NPAAA clade</taxon>
        <taxon>Hologalegina</taxon>
        <taxon>IRL clade</taxon>
        <taxon>Cicereae</taxon>
        <taxon>Cicer</taxon>
    </lineage>
</organism>
<dbReference type="Gene3D" id="1.10.8.430">
    <property type="entry name" value="Helical domain of apoptotic protease-activating factors"/>
    <property type="match status" value="1"/>
</dbReference>
<evidence type="ECO:0000313" key="10">
    <source>
        <dbReference type="Proteomes" id="UP000087171"/>
    </source>
</evidence>
<evidence type="ECO:0000259" key="9">
    <source>
        <dbReference type="Pfam" id="PF23598"/>
    </source>
</evidence>
<dbReference type="InterPro" id="IPR032675">
    <property type="entry name" value="LRR_dom_sf"/>
</dbReference>
<dbReference type="Proteomes" id="UP000087171">
    <property type="component" value="Chromosome Ca4"/>
</dbReference>
<dbReference type="KEGG" id="cam:101495647"/>
<feature type="transmembrane region" description="Helical" evidence="4">
    <location>
        <begin position="311"/>
        <end position="328"/>
    </location>
</feature>
<dbReference type="Pfam" id="PF23559">
    <property type="entry name" value="WHD_DRP"/>
    <property type="match status" value="1"/>
</dbReference>
<dbReference type="Pfam" id="PF00931">
    <property type="entry name" value="NB-ARC"/>
    <property type="match status" value="1"/>
</dbReference>
<sequence length="1423" mass="163071">MSVTVVAVDLVVSVVAKLLIEEYAVLGYAVRHVEWIEKELRSMQGLLEQVEKRGDGEQEEALKDWAEMLKDVAGDAKNVIETFVIKSGTRRRRGALYLLDKHKVGKELVEIRTRMREISQFGMNLNTGVSVSVETQGEAKPSWSSTTTSVVEKLDRILSQTIVNDDKVIEMVERVKNQLIELQNIANNLKSTNERENVWLEEVKEVCNYTQSVATNFILGKERWSKMGWLKKVVYLPVNYASENQFKKKMKYIRTQIEDALHRSFTFGVGGQERMGDNKQTTIFPVEIIPEVISVGIEFVLYVYIPDNVNQALLFFNALIPVALNLVVKSGRGEENSNKERRRIAISKLVARILIYSFINYMLIIIVSQFLPVRVALLFQLIIPFYDVIVWIVKLWRSLNKNLKCTQRYLALMHAFLNDTTESVTLNERQKVWVGQVRAVTQNGQSLIAFPTPTAGCLSRRIMFPKDIECLLKEILNISHRKTIYGIDAANIQQQKLVPAAPPPPPVASSSTSSYRRVTGLKHKVLSIRGEKELMDALFVDAGEMEGELDGRSRIWVQQMRDISNEIASVLNDYNAKLEHELILKYFFKCKTRSIIRKKIDDILNKIEDASRRRKAYGMVQFQTRAADTSSSTTVQILRGRTQLPLVAKESRVIGFDDEAHVLMAQLLSDEKRRCITWIVGIGGTGKTTLAKLIFEDKTVADHFECQVWVSSCKPAQRLLQQIANQITPDSSFSSSSDVLQTLAHKKYLIVIDGIEETSKVILDTLLSKAIPDMSTGSRLLLTTRKTNLAHQYAADTTFVHPLQLLDDETSWVLFTRHLKVDSPLEEELVKVGREIMMKCGGLPSQILKMSCLLSDATLTLEEWSSVLGRQQFNEDQKQSWSETLKTINTDLPLYLRRCLSYLGLFPSEFGIPVRRLVVLWVAESLVHHAAEQEQDQEPPEHVAERYLTELIDRNLIQIAKRKHNGKVKTCRLPYALRQFWWTKANESIFLKPDPATYSNSDPKNSIIRWVTDHLNTNHICYDHIHGDADSTRNDSASLRTYYKDVRSFLSFDAREGSKPGQEIGNFMKVSILADCFLLLRVLDLERVYKPKLPKTIARLSQLRYLGLRWTYLESLPSFISKLLKLQTLDLKHTYIHTLPTSIWEMELRHLFLSETFHSRFPPQQKDRFSLIRFLLPQRRDNFLQDLQTLWGLFVDEETPVKNGLDTLVNITKLGLACQQMSLEQEAMTKQLDTVADWIAKLEQLQSLRLKSRDEKGKPWILCLKSFRNNVNLTDMYLLGKLSSSSILSQFPNSLVELTLSHSKLEKDPMQLLKELSNLQTLCLLADSYVGQTMHCQAQKFPQLHVLKLWVLQQLEEWIIEPGALPCLRQLEIRSCSQLKMLPYGLMNVNTLLELKLTNMQEEINVDAHKYNNILPNCQVVIN</sequence>
<keyword evidence="4" id="KW-1133">Transmembrane helix</keyword>
<keyword evidence="10" id="KW-1185">Reference proteome</keyword>
<gene>
    <name evidence="11" type="primary">LOC101495647</name>
</gene>
<feature type="transmembrane region" description="Helical" evidence="4">
    <location>
        <begin position="349"/>
        <end position="371"/>
    </location>
</feature>
<dbReference type="Gene3D" id="1.10.10.10">
    <property type="entry name" value="Winged helix-like DNA-binding domain superfamily/Winged helix DNA-binding domain"/>
    <property type="match status" value="1"/>
</dbReference>
<name>A0A1S2XXL0_CICAR</name>
<dbReference type="Gene3D" id="1.20.5.4130">
    <property type="match status" value="2"/>
</dbReference>
<dbReference type="PANTHER" id="PTHR23155:SF955">
    <property type="entry name" value="AAA+ ATPASE DOMAIN-CONTAINING PROTEIN"/>
    <property type="match status" value="1"/>
</dbReference>
<dbReference type="PRINTS" id="PR00364">
    <property type="entry name" value="DISEASERSIST"/>
</dbReference>
<dbReference type="InterPro" id="IPR058922">
    <property type="entry name" value="WHD_DRP"/>
</dbReference>
<dbReference type="InterPro" id="IPR041118">
    <property type="entry name" value="Rx_N"/>
</dbReference>
<dbReference type="SUPFAM" id="SSF52540">
    <property type="entry name" value="P-loop containing nucleoside triphosphate hydrolases"/>
    <property type="match status" value="1"/>
</dbReference>
<protein>
    <submittedName>
        <fullName evidence="11">Disease resistance RPP13-like protein 2</fullName>
    </submittedName>
</protein>
<dbReference type="RefSeq" id="XP_004496122.1">
    <property type="nucleotide sequence ID" value="XM_004496065.3"/>
</dbReference>
<dbReference type="InterPro" id="IPR038005">
    <property type="entry name" value="RX-like_CC"/>
</dbReference>
<feature type="transmembrane region" description="Helical" evidence="4">
    <location>
        <begin position="283"/>
        <end position="305"/>
    </location>
</feature>
<dbReference type="SUPFAM" id="SSF52058">
    <property type="entry name" value="L domain-like"/>
    <property type="match status" value="1"/>
</dbReference>
<dbReference type="Pfam" id="PF23598">
    <property type="entry name" value="LRR_14"/>
    <property type="match status" value="1"/>
</dbReference>
<evidence type="ECO:0000256" key="4">
    <source>
        <dbReference type="SAM" id="Phobius"/>
    </source>
</evidence>
<dbReference type="Gene3D" id="3.80.10.10">
    <property type="entry name" value="Ribonuclease Inhibitor"/>
    <property type="match status" value="2"/>
</dbReference>
<dbReference type="Pfam" id="PF18052">
    <property type="entry name" value="Rx_N"/>
    <property type="match status" value="1"/>
</dbReference>
<dbReference type="InterPro" id="IPR036388">
    <property type="entry name" value="WH-like_DNA-bd_sf"/>
</dbReference>
<dbReference type="STRING" id="3827.A0A1S2XXL0"/>
<dbReference type="CDD" id="cd14798">
    <property type="entry name" value="RX-CC_like"/>
    <property type="match status" value="1"/>
</dbReference>
<feature type="chain" id="PRO_5010813565" evidence="5">
    <location>
        <begin position="17"/>
        <end position="1423"/>
    </location>
</feature>
<dbReference type="InterPro" id="IPR055414">
    <property type="entry name" value="LRR_R13L4/SHOC2-like"/>
</dbReference>
<dbReference type="GO" id="GO:0043531">
    <property type="term" value="F:ADP binding"/>
    <property type="evidence" value="ECO:0007669"/>
    <property type="project" value="InterPro"/>
</dbReference>
<evidence type="ECO:0000256" key="5">
    <source>
        <dbReference type="SAM" id="SignalP"/>
    </source>
</evidence>
<keyword evidence="3" id="KW-0611">Plant defense</keyword>
<dbReference type="InterPro" id="IPR027417">
    <property type="entry name" value="P-loop_NTPase"/>
</dbReference>
<feature type="domain" description="Disease resistance R13L4/SHOC-2-like LRR" evidence="9">
    <location>
        <begin position="1073"/>
        <end position="1397"/>
    </location>
</feature>
<evidence type="ECO:0000256" key="2">
    <source>
        <dbReference type="ARBA" id="ARBA00022741"/>
    </source>
</evidence>
<feature type="domain" description="Disease resistance N-terminal" evidence="7">
    <location>
        <begin position="7"/>
        <end position="93"/>
    </location>
</feature>
<evidence type="ECO:0000313" key="11">
    <source>
        <dbReference type="RefSeq" id="XP_004496122.1"/>
    </source>
</evidence>
<reference evidence="10" key="1">
    <citation type="journal article" date="2013" name="Nat. Biotechnol.">
        <title>Draft genome sequence of chickpea (Cicer arietinum) provides a resource for trait improvement.</title>
        <authorList>
            <person name="Varshney R.K."/>
            <person name="Song C."/>
            <person name="Saxena R.K."/>
            <person name="Azam S."/>
            <person name="Yu S."/>
            <person name="Sharpe A.G."/>
            <person name="Cannon S."/>
            <person name="Baek J."/>
            <person name="Rosen B.D."/>
            <person name="Tar'an B."/>
            <person name="Millan T."/>
            <person name="Zhang X."/>
            <person name="Ramsay L.D."/>
            <person name="Iwata A."/>
            <person name="Wang Y."/>
            <person name="Nelson W."/>
            <person name="Farmer A.D."/>
            <person name="Gaur P.M."/>
            <person name="Soderlund C."/>
            <person name="Penmetsa R.V."/>
            <person name="Xu C."/>
            <person name="Bharti A.K."/>
            <person name="He W."/>
            <person name="Winter P."/>
            <person name="Zhao S."/>
            <person name="Hane J.K."/>
            <person name="Carrasquilla-Garcia N."/>
            <person name="Condie J.A."/>
            <person name="Upadhyaya H.D."/>
            <person name="Luo M.C."/>
            <person name="Thudi M."/>
            <person name="Gowda C.L."/>
            <person name="Singh N.P."/>
            <person name="Lichtenzveig J."/>
            <person name="Gali K.K."/>
            <person name="Rubio J."/>
            <person name="Nadarajan N."/>
            <person name="Dolezel J."/>
            <person name="Bansal K.C."/>
            <person name="Xu X."/>
            <person name="Edwards D."/>
            <person name="Zhang G."/>
            <person name="Kahl G."/>
            <person name="Gil J."/>
            <person name="Singh K.B."/>
            <person name="Datta S.K."/>
            <person name="Jackson S.A."/>
            <person name="Wang J."/>
            <person name="Cook D.R."/>
        </authorList>
    </citation>
    <scope>NUCLEOTIDE SEQUENCE [LARGE SCALE GENOMIC DNA]</scope>
    <source>
        <strain evidence="10">cv. CDC Frontier</strain>
    </source>
</reference>
<keyword evidence="1" id="KW-0677">Repeat</keyword>
<dbReference type="GO" id="GO:0098542">
    <property type="term" value="P:defense response to other organism"/>
    <property type="evidence" value="ECO:0007669"/>
    <property type="project" value="TreeGrafter"/>
</dbReference>
<dbReference type="GeneID" id="101495647"/>
<evidence type="ECO:0000259" key="6">
    <source>
        <dbReference type="Pfam" id="PF00931"/>
    </source>
</evidence>
<keyword evidence="5" id="KW-0732">Signal</keyword>
<dbReference type="PANTHER" id="PTHR23155">
    <property type="entry name" value="DISEASE RESISTANCE PROTEIN RP"/>
    <property type="match status" value="1"/>
</dbReference>